<evidence type="ECO:0000256" key="1">
    <source>
        <dbReference type="SAM" id="Phobius"/>
    </source>
</evidence>
<gene>
    <name evidence="3" type="ORF">D2L64_00095</name>
</gene>
<sequence>MIRPAPGVPAAPRLLPRLLAALAALVVVGSVTPAGAAAQPAGPTVTWAVQPANQQGPDGRRWVELTLDPGQVVTEHLAVRNFGAAPVVFSLKAADGYLTDKGRFNMLSSDRVSVDGGTWIEVQEKVTVGARETRVVPFTIRVPVDASPGDHPAGIAASVVSASGAVAVESRVGFRVMLRASGTVTAALSAEGLAATYRRSWNPFTAGTLRVTYTASNTGNVAVTGTGRVRTEELFGLVTRDGPGEVAETLPGGERQVEAAVGGVWGLGRVTTGVEVTPAVVGGDPAVVGGDPAVVGGDPAGAQLRPAVATVTVWVLPWPQLALVVVLAALVLLWRGVTRRRRRRLARLLAEARDEGRAEARTTALTGG</sequence>
<evidence type="ECO:0000313" key="4">
    <source>
        <dbReference type="Proteomes" id="UP000283832"/>
    </source>
</evidence>
<reference evidence="3 4" key="1">
    <citation type="submission" date="2018-08" db="EMBL/GenBank/DDBJ databases">
        <title>Jishengella sp. nov., isolated from a root of Azadirachta indica A. Juss. var. siamensis Valenton.</title>
        <authorList>
            <person name="Kuncharoen N."/>
            <person name="Tanasupawat S."/>
            <person name="Kudo T."/>
            <person name="Ohkuma M."/>
        </authorList>
    </citation>
    <scope>NUCLEOTIDE SEQUENCE [LARGE SCALE GENOMIC DNA]</scope>
    <source>
        <strain evidence="3 4">AZ1-13</strain>
    </source>
</reference>
<proteinExistence type="predicted"/>
<keyword evidence="1" id="KW-1133">Transmembrane helix</keyword>
<dbReference type="Proteomes" id="UP000283832">
    <property type="component" value="Unassembled WGS sequence"/>
</dbReference>
<keyword evidence="1" id="KW-0812">Transmembrane</keyword>
<keyword evidence="1" id="KW-0472">Membrane</keyword>
<comment type="caution">
    <text evidence="3">The sequence shown here is derived from an EMBL/GenBank/DDBJ whole genome shotgun (WGS) entry which is preliminary data.</text>
</comment>
<feature type="transmembrane region" description="Helical" evidence="1">
    <location>
        <begin position="313"/>
        <end position="334"/>
    </location>
</feature>
<dbReference type="RefSeq" id="WP_119572379.1">
    <property type="nucleotide sequence ID" value="NZ_QXEC01000001.1"/>
</dbReference>
<evidence type="ECO:0000256" key="2">
    <source>
        <dbReference type="SAM" id="SignalP"/>
    </source>
</evidence>
<protein>
    <recommendedName>
        <fullName evidence="5">DUF916 domain-containing protein</fullName>
    </recommendedName>
</protein>
<dbReference type="EMBL" id="QXEC01000001">
    <property type="protein sequence ID" value="RIV41176.1"/>
    <property type="molecule type" value="Genomic_DNA"/>
</dbReference>
<name>A0A418N0V7_9ACTN</name>
<evidence type="ECO:0008006" key="5">
    <source>
        <dbReference type="Google" id="ProtNLM"/>
    </source>
</evidence>
<accession>A0A418N0V7</accession>
<keyword evidence="4" id="KW-1185">Reference proteome</keyword>
<feature type="signal peptide" evidence="2">
    <location>
        <begin position="1"/>
        <end position="36"/>
    </location>
</feature>
<keyword evidence="2" id="KW-0732">Signal</keyword>
<dbReference type="OrthoDB" id="4336304at2"/>
<organism evidence="3 4">
    <name type="scientific">Micromonospora radicis</name>
    <dbReference type="NCBI Taxonomy" id="1894971"/>
    <lineage>
        <taxon>Bacteria</taxon>
        <taxon>Bacillati</taxon>
        <taxon>Actinomycetota</taxon>
        <taxon>Actinomycetes</taxon>
        <taxon>Micromonosporales</taxon>
        <taxon>Micromonosporaceae</taxon>
        <taxon>Micromonospora</taxon>
    </lineage>
</organism>
<feature type="chain" id="PRO_5019069696" description="DUF916 domain-containing protein" evidence="2">
    <location>
        <begin position="37"/>
        <end position="368"/>
    </location>
</feature>
<evidence type="ECO:0000313" key="3">
    <source>
        <dbReference type="EMBL" id="RIV41176.1"/>
    </source>
</evidence>
<dbReference type="AlphaFoldDB" id="A0A418N0V7"/>